<dbReference type="Pfam" id="PF00029">
    <property type="entry name" value="Connexin"/>
    <property type="match status" value="2"/>
</dbReference>
<protein>
    <submittedName>
        <fullName evidence="9">Gap junction epsilon-1 protein</fullName>
    </submittedName>
</protein>
<dbReference type="GO" id="GO:0007267">
    <property type="term" value="P:cell-cell signaling"/>
    <property type="evidence" value="ECO:0007669"/>
    <property type="project" value="TreeGrafter"/>
</dbReference>
<evidence type="ECO:0000256" key="7">
    <source>
        <dbReference type="SAM" id="Phobius"/>
    </source>
</evidence>
<evidence type="ECO:0000313" key="10">
    <source>
        <dbReference type="Proteomes" id="UP000053872"/>
    </source>
</evidence>
<feature type="compositionally biased region" description="Basic and acidic residues" evidence="6">
    <location>
        <begin position="72"/>
        <end position="82"/>
    </location>
</feature>
<dbReference type="Proteomes" id="UP000053872">
    <property type="component" value="Unassembled WGS sequence"/>
</dbReference>
<dbReference type="GO" id="GO:0005922">
    <property type="term" value="C:connexin complex"/>
    <property type="evidence" value="ECO:0007669"/>
    <property type="project" value="InterPro"/>
</dbReference>
<dbReference type="PRINTS" id="PR00206">
    <property type="entry name" value="CONNEXIN"/>
</dbReference>
<proteinExistence type="predicted"/>
<dbReference type="InterPro" id="IPR000500">
    <property type="entry name" value="Connexin"/>
</dbReference>
<dbReference type="STRING" id="8932.A0A2I0MTG0"/>
<dbReference type="PANTHER" id="PTHR11984:SF1">
    <property type="entry name" value="GAP JUNCTION EPSILON-1 PROTEIN-RELATED"/>
    <property type="match status" value="1"/>
</dbReference>
<feature type="compositionally biased region" description="Basic and acidic residues" evidence="6">
    <location>
        <begin position="41"/>
        <end position="50"/>
    </location>
</feature>
<dbReference type="InterPro" id="IPR038359">
    <property type="entry name" value="Connexin_N_sf"/>
</dbReference>
<keyword evidence="5 7" id="KW-0472">Membrane</keyword>
<feature type="transmembrane region" description="Helical" evidence="7">
    <location>
        <begin position="273"/>
        <end position="296"/>
    </location>
</feature>
<feature type="compositionally biased region" description="Polar residues" evidence="6">
    <location>
        <begin position="60"/>
        <end position="70"/>
    </location>
</feature>
<gene>
    <name evidence="9" type="ORF">A306_00000707</name>
</gene>
<dbReference type="GO" id="GO:0005243">
    <property type="term" value="F:gap junction channel activity"/>
    <property type="evidence" value="ECO:0007669"/>
    <property type="project" value="TreeGrafter"/>
</dbReference>
<dbReference type="Gene3D" id="1.20.1440.80">
    <property type="entry name" value="Gap junction channel protein cysteine-rich domain"/>
    <property type="match status" value="2"/>
</dbReference>
<feature type="compositionally biased region" description="Basic and acidic residues" evidence="6">
    <location>
        <begin position="151"/>
        <end position="167"/>
    </location>
</feature>
<dbReference type="AlphaFoldDB" id="A0A2I0MTG0"/>
<feature type="domain" description="Connexin cysteine-rich" evidence="8">
    <location>
        <begin position="289"/>
        <end position="358"/>
    </location>
</feature>
<dbReference type="InterPro" id="IPR013092">
    <property type="entry name" value="Connexin_N"/>
</dbReference>
<comment type="subcellular location">
    <subcellularLocation>
        <location evidence="1">Cell membrane</location>
        <topology evidence="1">Multi-pass membrane protein</topology>
    </subcellularLocation>
</comment>
<dbReference type="InParanoid" id="A0A2I0MTG0"/>
<evidence type="ECO:0000256" key="4">
    <source>
        <dbReference type="ARBA" id="ARBA00022989"/>
    </source>
</evidence>
<evidence type="ECO:0000259" key="8">
    <source>
        <dbReference type="SMART" id="SM01089"/>
    </source>
</evidence>
<evidence type="ECO:0000313" key="9">
    <source>
        <dbReference type="EMBL" id="PKK32959.1"/>
    </source>
</evidence>
<evidence type="ECO:0000256" key="2">
    <source>
        <dbReference type="ARBA" id="ARBA00022475"/>
    </source>
</evidence>
<accession>A0A2I0MTG0</accession>
<organism evidence="9 10">
    <name type="scientific">Columba livia</name>
    <name type="common">Rock dove</name>
    <dbReference type="NCBI Taxonomy" id="8932"/>
    <lineage>
        <taxon>Eukaryota</taxon>
        <taxon>Metazoa</taxon>
        <taxon>Chordata</taxon>
        <taxon>Craniata</taxon>
        <taxon>Vertebrata</taxon>
        <taxon>Euteleostomi</taxon>
        <taxon>Archelosauria</taxon>
        <taxon>Archosauria</taxon>
        <taxon>Dinosauria</taxon>
        <taxon>Saurischia</taxon>
        <taxon>Theropoda</taxon>
        <taxon>Coelurosauria</taxon>
        <taxon>Aves</taxon>
        <taxon>Neognathae</taxon>
        <taxon>Neoaves</taxon>
        <taxon>Columbimorphae</taxon>
        <taxon>Columbiformes</taxon>
        <taxon>Columbidae</taxon>
        <taxon>Columba</taxon>
    </lineage>
</organism>
<feature type="compositionally biased region" description="Low complexity" evidence="6">
    <location>
        <begin position="18"/>
        <end position="37"/>
    </location>
</feature>
<evidence type="ECO:0000256" key="5">
    <source>
        <dbReference type="ARBA" id="ARBA00023136"/>
    </source>
</evidence>
<feature type="transmembrane region" description="Helical" evidence="7">
    <location>
        <begin position="239"/>
        <end position="261"/>
    </location>
</feature>
<dbReference type="SMART" id="SM01089">
    <property type="entry name" value="Connexin_CCC"/>
    <property type="match status" value="1"/>
</dbReference>
<evidence type="ECO:0000256" key="3">
    <source>
        <dbReference type="ARBA" id="ARBA00022692"/>
    </source>
</evidence>
<evidence type="ECO:0000256" key="1">
    <source>
        <dbReference type="ARBA" id="ARBA00004651"/>
    </source>
</evidence>
<comment type="caution">
    <text evidence="9">The sequence shown here is derived from an EMBL/GenBank/DDBJ whole genome shotgun (WGS) entry which is preliminary data.</text>
</comment>
<keyword evidence="3 7" id="KW-0812">Transmembrane</keyword>
<feature type="region of interest" description="Disordered" evidence="6">
    <location>
        <begin position="1"/>
        <end position="82"/>
    </location>
</feature>
<keyword evidence="10" id="KW-1185">Reference proteome</keyword>
<feature type="transmembrane region" description="Helical" evidence="7">
    <location>
        <begin position="187"/>
        <end position="208"/>
    </location>
</feature>
<keyword evidence="2" id="KW-1003">Cell membrane</keyword>
<dbReference type="EMBL" id="AKCR02000002">
    <property type="protein sequence ID" value="PKK32959.1"/>
    <property type="molecule type" value="Genomic_DNA"/>
</dbReference>
<reference evidence="9 10" key="1">
    <citation type="journal article" date="2013" name="Science">
        <title>Genomic diversity and evolution of the head crest in the rock pigeon.</title>
        <authorList>
            <person name="Shapiro M.D."/>
            <person name="Kronenberg Z."/>
            <person name="Li C."/>
            <person name="Domyan E.T."/>
            <person name="Pan H."/>
            <person name="Campbell M."/>
            <person name="Tan H."/>
            <person name="Huff C.D."/>
            <person name="Hu H."/>
            <person name="Vickrey A.I."/>
            <person name="Nielsen S.C."/>
            <person name="Stringham S.A."/>
            <person name="Hu H."/>
            <person name="Willerslev E."/>
            <person name="Gilbert M.T."/>
            <person name="Yandell M."/>
            <person name="Zhang G."/>
            <person name="Wang J."/>
        </authorList>
    </citation>
    <scope>NUCLEOTIDE SEQUENCE [LARGE SCALE GENOMIC DNA]</scope>
    <source>
        <tissue evidence="9">Blood</tissue>
    </source>
</reference>
<feature type="transmembrane region" description="Helical" evidence="7">
    <location>
        <begin position="335"/>
        <end position="356"/>
    </location>
</feature>
<name>A0A2I0MTG0_COLLI</name>
<keyword evidence="4 7" id="KW-1133">Transmembrane helix</keyword>
<dbReference type="InterPro" id="IPR019570">
    <property type="entry name" value="Connexin_CCC"/>
</dbReference>
<feature type="region of interest" description="Disordered" evidence="6">
    <location>
        <begin position="149"/>
        <end position="173"/>
    </location>
</feature>
<evidence type="ECO:0000256" key="6">
    <source>
        <dbReference type="SAM" id="MobiDB-lite"/>
    </source>
</evidence>
<sequence>MQRKRCPPVQWQRSRFIPGAGRSRPAAPPASARALAPTPEAPRRILRGGETRSAAPIGTARQTGELSATSGGRRDRLREARRPVSYPESCTYSFQVQLHPYFLFDLVKYKLLSSRWCKLNLSAAQEAASAPQFAEPRLVRDERVGAALLRSPRDRDRDRDRRGREAARGSCGRAGAMLRPPTVIGQFHTLFFGSVRMFFLGVLGFAVYGNEALHFSCDPDKREVNLFCYNQFRPITPQVFWALQLAIVLIPGAFFHLCAACKSITQEEILQKSFYTGFYIFTVFLRIILEVVAFWLQIQLFGFKVNAIYMCNVGTLEKKFNITRCMVPEHFEKTIFLIAMYTFTVITVVLCVAEIFEISCRRLGFLKTQ</sequence>
<dbReference type="PANTHER" id="PTHR11984">
    <property type="entry name" value="CONNEXIN"/>
    <property type="match status" value="1"/>
</dbReference>